<proteinExistence type="predicted"/>
<sequence>MFATIAAVLFGLALLLELLGENIQDLVTTTTLALAGLLFLALHAGGHGSGWGRKRR</sequence>
<gene>
    <name evidence="2" type="ORF">HGB44_10470</name>
</gene>
<dbReference type="EMBL" id="JAAXPG010000008">
    <property type="protein sequence ID" value="NKY98074.1"/>
    <property type="molecule type" value="Genomic_DNA"/>
</dbReference>
<keyword evidence="1" id="KW-1133">Transmembrane helix</keyword>
<protein>
    <submittedName>
        <fullName evidence="2">Uncharacterized protein</fullName>
    </submittedName>
</protein>
<feature type="transmembrane region" description="Helical" evidence="1">
    <location>
        <begin position="30"/>
        <end position="51"/>
    </location>
</feature>
<evidence type="ECO:0000313" key="3">
    <source>
        <dbReference type="Proteomes" id="UP000553209"/>
    </source>
</evidence>
<dbReference type="Proteomes" id="UP000553209">
    <property type="component" value="Unassembled WGS sequence"/>
</dbReference>
<comment type="caution">
    <text evidence="2">The sequence shown here is derived from an EMBL/GenBank/DDBJ whole genome shotgun (WGS) entry which is preliminary data.</text>
</comment>
<reference evidence="2 3" key="1">
    <citation type="submission" date="2020-04" db="EMBL/GenBank/DDBJ databases">
        <title>MicrobeNet Type strains.</title>
        <authorList>
            <person name="Nicholson A.C."/>
        </authorList>
    </citation>
    <scope>NUCLEOTIDE SEQUENCE [LARGE SCALE GENOMIC DNA]</scope>
    <source>
        <strain evidence="2 3">ATCC 23612</strain>
    </source>
</reference>
<dbReference type="AlphaFoldDB" id="A0A7X6MCJ7"/>
<evidence type="ECO:0000256" key="1">
    <source>
        <dbReference type="SAM" id="Phobius"/>
    </source>
</evidence>
<name>A0A7X6MCJ7_9ACTN</name>
<keyword evidence="1" id="KW-0812">Transmembrane</keyword>
<dbReference type="RefSeq" id="WP_168444003.1">
    <property type="nucleotide sequence ID" value="NZ_JAAXPG010000008.1"/>
</dbReference>
<keyword evidence="3" id="KW-1185">Reference proteome</keyword>
<accession>A0A7X6MCJ7</accession>
<organism evidence="2 3">
    <name type="scientific">Nocardiopsis alborubida</name>
    <dbReference type="NCBI Taxonomy" id="146802"/>
    <lineage>
        <taxon>Bacteria</taxon>
        <taxon>Bacillati</taxon>
        <taxon>Actinomycetota</taxon>
        <taxon>Actinomycetes</taxon>
        <taxon>Streptosporangiales</taxon>
        <taxon>Nocardiopsidaceae</taxon>
        <taxon>Nocardiopsis</taxon>
    </lineage>
</organism>
<keyword evidence="1" id="KW-0472">Membrane</keyword>
<evidence type="ECO:0000313" key="2">
    <source>
        <dbReference type="EMBL" id="NKY98074.1"/>
    </source>
</evidence>